<reference evidence="2" key="1">
    <citation type="submission" date="2022-08" db="EMBL/GenBank/DDBJ databases">
        <authorList>
            <consortium name="DOE Joint Genome Institute"/>
            <person name="Min B."/>
            <person name="Riley R."/>
            <person name="Sierra-Patev S."/>
            <person name="Naranjo-Ortiz M."/>
            <person name="Looney B."/>
            <person name="Konkel Z."/>
            <person name="Slot J.C."/>
            <person name="Sakamoto Y."/>
            <person name="Steenwyk J.L."/>
            <person name="Rokas A."/>
            <person name="Carro J."/>
            <person name="Camarero S."/>
            <person name="Ferreira P."/>
            <person name="Molpeceres G."/>
            <person name="Ruiz-Duenas F.J."/>
            <person name="Serrano A."/>
            <person name="Henrissat B."/>
            <person name="Drula E."/>
            <person name="Hughes K.W."/>
            <person name="Mata J.L."/>
            <person name="Ishikawa N.K."/>
            <person name="Vargas-Isla R."/>
            <person name="Ushijima S."/>
            <person name="Smith C.A."/>
            <person name="Ahrendt S."/>
            <person name="Andreopoulos W."/>
            <person name="He G."/>
            <person name="Labutti K."/>
            <person name="Lipzen A."/>
            <person name="Ng V."/>
            <person name="Sandor L."/>
            <person name="Barry K."/>
            <person name="Martinez A.T."/>
            <person name="Xiao Y."/>
            <person name="Gibbons J.G."/>
            <person name="Terashima K."/>
            <person name="Hibbett D.S."/>
            <person name="Grigoriev I.V."/>
        </authorList>
    </citation>
    <scope>NUCLEOTIDE SEQUENCE</scope>
    <source>
        <strain evidence="2">TFB9207</strain>
    </source>
</reference>
<accession>A0AA38PF59</accession>
<proteinExistence type="predicted"/>
<evidence type="ECO:0000256" key="1">
    <source>
        <dbReference type="SAM" id="MobiDB-lite"/>
    </source>
</evidence>
<evidence type="ECO:0000313" key="2">
    <source>
        <dbReference type="EMBL" id="KAJ3841601.1"/>
    </source>
</evidence>
<organism evidence="2 3">
    <name type="scientific">Lentinula raphanica</name>
    <dbReference type="NCBI Taxonomy" id="153919"/>
    <lineage>
        <taxon>Eukaryota</taxon>
        <taxon>Fungi</taxon>
        <taxon>Dikarya</taxon>
        <taxon>Basidiomycota</taxon>
        <taxon>Agaricomycotina</taxon>
        <taxon>Agaricomycetes</taxon>
        <taxon>Agaricomycetidae</taxon>
        <taxon>Agaricales</taxon>
        <taxon>Marasmiineae</taxon>
        <taxon>Omphalotaceae</taxon>
        <taxon>Lentinula</taxon>
    </lineage>
</organism>
<dbReference type="Proteomes" id="UP001163846">
    <property type="component" value="Unassembled WGS sequence"/>
</dbReference>
<evidence type="ECO:0000313" key="3">
    <source>
        <dbReference type="Proteomes" id="UP001163846"/>
    </source>
</evidence>
<protein>
    <submittedName>
        <fullName evidence="2">Uncharacterized protein</fullName>
    </submittedName>
</protein>
<comment type="caution">
    <text evidence="2">The sequence shown here is derived from an EMBL/GenBank/DDBJ whole genome shotgun (WGS) entry which is preliminary data.</text>
</comment>
<sequence>MLVILRGRKPQKDTGSPGANQKPAYAVLRVALHEPSPDSPPQTDFDTMLVLPLDVTEAIVRVLLARNDRATVKSLALVRSSFTPVCQRFLLSRVTIPSAKSEGRRRYKHSAEATQKLLQSSPHLVTSIRSLTILGSSSSGTQLDPALVDVLYRLTDVTSFTWKAGSNLLSPTRWGELPQQLQDAIRDLIRRPSLNTLSLQFADLADFLQTTIHISPSLTLLSLRGPDYSNVTLEMTRPSIVLSDENGEMILSRLTLFVTACKLEWIEDEDIFFGWMTAVRPYLSLERLKKLAVLRCSLKPALELPWGPLLYHESVRPGLEELWFDMVSTQGPPVVVFLETTRNLCEFNKIPGYKLGINLEFISVFRELARDFSSSSPVLDPREVPWWNLDAAIALLPALTWIGMEFVDCRREAARIIPPYRENMLPLLTEKGILQWSTSRVEFPAT</sequence>
<name>A0AA38PF59_9AGAR</name>
<feature type="region of interest" description="Disordered" evidence="1">
    <location>
        <begin position="1"/>
        <end position="21"/>
    </location>
</feature>
<gene>
    <name evidence="2" type="ORF">F5878DRAFT_658376</name>
</gene>
<dbReference type="AlphaFoldDB" id="A0AA38PF59"/>
<keyword evidence="3" id="KW-1185">Reference proteome</keyword>
<dbReference type="EMBL" id="MU806034">
    <property type="protein sequence ID" value="KAJ3841601.1"/>
    <property type="molecule type" value="Genomic_DNA"/>
</dbReference>